<dbReference type="FunFam" id="4.10.280.10:FF:000021">
    <property type="entry name" value="Transcription factor bHLH130 family"/>
    <property type="match status" value="1"/>
</dbReference>
<evidence type="ECO:0000256" key="4">
    <source>
        <dbReference type="ARBA" id="ARBA00023163"/>
    </source>
</evidence>
<dbReference type="PROSITE" id="PS50888">
    <property type="entry name" value="BHLH"/>
    <property type="match status" value="1"/>
</dbReference>
<comment type="caution">
    <text evidence="8">The sequence shown here is derived from an EMBL/GenBank/DDBJ whole genome shotgun (WGS) entry which is preliminary data.</text>
</comment>
<dbReference type="SMART" id="SM00353">
    <property type="entry name" value="HLH"/>
    <property type="match status" value="1"/>
</dbReference>
<feature type="domain" description="BHLH" evidence="7">
    <location>
        <begin position="350"/>
        <end position="400"/>
    </location>
</feature>
<keyword evidence="9" id="KW-1185">Reference proteome</keyword>
<feature type="compositionally biased region" description="Low complexity" evidence="6">
    <location>
        <begin position="21"/>
        <end position="31"/>
    </location>
</feature>
<dbReference type="Gene3D" id="4.10.280.10">
    <property type="entry name" value="Helix-loop-helix DNA-binding domain"/>
    <property type="match status" value="1"/>
</dbReference>
<dbReference type="PANTHER" id="PTHR16223">
    <property type="entry name" value="TRANSCRIPTION FACTOR BHLH83-RELATED"/>
    <property type="match status" value="1"/>
</dbReference>
<dbReference type="EMBL" id="RXIC02000019">
    <property type="protein sequence ID" value="KAB1227683.1"/>
    <property type="molecule type" value="Genomic_DNA"/>
</dbReference>
<keyword evidence="4" id="KW-0804">Transcription</keyword>
<dbReference type="Proteomes" id="UP000516437">
    <property type="component" value="Chromosome 1"/>
</dbReference>
<gene>
    <name evidence="8" type="ORF">CJ030_MR1G005690</name>
</gene>
<name>A0A6A1WSP7_9ROSI</name>
<evidence type="ECO:0000313" key="9">
    <source>
        <dbReference type="Proteomes" id="UP000516437"/>
    </source>
</evidence>
<dbReference type="GO" id="GO:0005634">
    <property type="term" value="C:nucleus"/>
    <property type="evidence" value="ECO:0007669"/>
    <property type="project" value="UniProtKB-SubCell"/>
</dbReference>
<evidence type="ECO:0000313" key="8">
    <source>
        <dbReference type="EMBL" id="KAB1227683.1"/>
    </source>
</evidence>
<keyword evidence="5" id="KW-0539">Nucleus</keyword>
<dbReference type="GO" id="GO:0000981">
    <property type="term" value="F:DNA-binding transcription factor activity, RNA polymerase II-specific"/>
    <property type="evidence" value="ECO:0007669"/>
    <property type="project" value="TreeGrafter"/>
</dbReference>
<comment type="subcellular location">
    <subcellularLocation>
        <location evidence="1">Nucleus</location>
    </subcellularLocation>
</comment>
<evidence type="ECO:0000256" key="1">
    <source>
        <dbReference type="ARBA" id="ARBA00004123"/>
    </source>
</evidence>
<feature type="region of interest" description="Disordered" evidence="6">
    <location>
        <begin position="204"/>
        <end position="225"/>
    </location>
</feature>
<dbReference type="AlphaFoldDB" id="A0A6A1WSP7"/>
<feature type="compositionally biased region" description="Basic residues" evidence="6">
    <location>
        <begin position="7"/>
        <end position="20"/>
    </location>
</feature>
<dbReference type="GO" id="GO:0046983">
    <property type="term" value="F:protein dimerization activity"/>
    <property type="evidence" value="ECO:0007669"/>
    <property type="project" value="InterPro"/>
</dbReference>
<keyword evidence="3" id="KW-0238">DNA-binding</keyword>
<evidence type="ECO:0000256" key="6">
    <source>
        <dbReference type="SAM" id="MobiDB-lite"/>
    </source>
</evidence>
<accession>A0A6A1WSP7</accession>
<reference evidence="8 9" key="1">
    <citation type="journal article" date="2019" name="Plant Biotechnol. J.">
        <title>The red bayberry genome and genetic basis of sex determination.</title>
        <authorList>
            <person name="Jia H.M."/>
            <person name="Jia H.J."/>
            <person name="Cai Q.L."/>
            <person name="Wang Y."/>
            <person name="Zhao H.B."/>
            <person name="Yang W.F."/>
            <person name="Wang G.Y."/>
            <person name="Li Y.H."/>
            <person name="Zhan D.L."/>
            <person name="Shen Y.T."/>
            <person name="Niu Q.F."/>
            <person name="Chang L."/>
            <person name="Qiu J."/>
            <person name="Zhao L."/>
            <person name="Xie H.B."/>
            <person name="Fu W.Y."/>
            <person name="Jin J."/>
            <person name="Li X.W."/>
            <person name="Jiao Y."/>
            <person name="Zhou C.C."/>
            <person name="Tu T."/>
            <person name="Chai C.Y."/>
            <person name="Gao J.L."/>
            <person name="Fan L.J."/>
            <person name="van de Weg E."/>
            <person name="Wang J.Y."/>
            <person name="Gao Z.S."/>
        </authorList>
    </citation>
    <scope>NUCLEOTIDE SEQUENCE [LARGE SCALE GENOMIC DNA]</scope>
    <source>
        <tissue evidence="8">Leaves</tissue>
    </source>
</reference>
<organism evidence="8 9">
    <name type="scientific">Morella rubra</name>
    <name type="common">Chinese bayberry</name>
    <dbReference type="NCBI Taxonomy" id="262757"/>
    <lineage>
        <taxon>Eukaryota</taxon>
        <taxon>Viridiplantae</taxon>
        <taxon>Streptophyta</taxon>
        <taxon>Embryophyta</taxon>
        <taxon>Tracheophyta</taxon>
        <taxon>Spermatophyta</taxon>
        <taxon>Magnoliopsida</taxon>
        <taxon>eudicotyledons</taxon>
        <taxon>Gunneridae</taxon>
        <taxon>Pentapetalae</taxon>
        <taxon>rosids</taxon>
        <taxon>fabids</taxon>
        <taxon>Fagales</taxon>
        <taxon>Myricaceae</taxon>
        <taxon>Morella</taxon>
    </lineage>
</organism>
<evidence type="ECO:0000256" key="3">
    <source>
        <dbReference type="ARBA" id="ARBA00023125"/>
    </source>
</evidence>
<dbReference type="Pfam" id="PF00010">
    <property type="entry name" value="HLH"/>
    <property type="match status" value="1"/>
</dbReference>
<dbReference type="SUPFAM" id="SSF47459">
    <property type="entry name" value="HLH, helix-loop-helix DNA-binding domain"/>
    <property type="match status" value="1"/>
</dbReference>
<dbReference type="InterPro" id="IPR011598">
    <property type="entry name" value="bHLH_dom"/>
</dbReference>
<dbReference type="OrthoDB" id="2019494at2759"/>
<evidence type="ECO:0000256" key="2">
    <source>
        <dbReference type="ARBA" id="ARBA00023015"/>
    </source>
</evidence>
<keyword evidence="2" id="KW-0805">Transcription regulation</keyword>
<evidence type="ECO:0000256" key="5">
    <source>
        <dbReference type="ARBA" id="ARBA00023242"/>
    </source>
</evidence>
<dbReference type="InterPro" id="IPR036638">
    <property type="entry name" value="HLH_DNA-bd_sf"/>
</dbReference>
<proteinExistence type="predicted"/>
<sequence>MESDLQRHHHNFHDHQHQHHQNQNQNQNQTNSSLTRYRSAPSSYFASIIDREFCEQIFNRSSSPESERIFSRFMTTGGGGEGTADDASQVRVKETNSQPTQFVPSMNNEAAGFLQQQSNYGSASQNFYRSPSRPPLPNQGFNLSAEGSYTMGTGRILPQMKTGGGGNNSSLVRHSSLPAGSFSRIDIENSYAAMRGIGNFGASKSTNEEGSFSSGSRLKNYSSGPPTSAGIMSPIAEIDDKNLASNPDSGGFGEGRGDNYVTGFPIGSWDDSPVIADDISGLKTLGDDDGKTFASMNMSETQNMDSGNRPPSGLAHHLSLPKTATEMAAIEKFLQLQDSVPCKIRAKRGCATHPRSIAERVRRTRISERMRKLQDLVPNMDKQTNTADMLDLAVEYIKDLQQQAQSDTETFNSFHLTLSETFRYPCKVYVFKQASAIAQKARVSDLLLYTDVRIVGEEDRKQSWVLYCTGKKKISGNYELCGCTG</sequence>
<evidence type="ECO:0000259" key="7">
    <source>
        <dbReference type="PROSITE" id="PS50888"/>
    </source>
</evidence>
<dbReference type="GO" id="GO:0000978">
    <property type="term" value="F:RNA polymerase II cis-regulatory region sequence-specific DNA binding"/>
    <property type="evidence" value="ECO:0007669"/>
    <property type="project" value="TreeGrafter"/>
</dbReference>
<protein>
    <recommendedName>
        <fullName evidence="7">BHLH domain-containing protein</fullName>
    </recommendedName>
</protein>
<feature type="region of interest" description="Disordered" evidence="6">
    <location>
        <begin position="1"/>
        <end position="33"/>
    </location>
</feature>
<dbReference type="PANTHER" id="PTHR16223:SF247">
    <property type="entry name" value="TRANSCRIPTION FACTOR BHLH FAMILY-RELATED"/>
    <property type="match status" value="1"/>
</dbReference>
<dbReference type="InterPro" id="IPR045843">
    <property type="entry name" value="IND-like"/>
</dbReference>